<proteinExistence type="predicted"/>
<dbReference type="Proteomes" id="UP001183414">
    <property type="component" value="Unassembled WGS sequence"/>
</dbReference>
<protein>
    <submittedName>
        <fullName evidence="2">Uncharacterized protein</fullName>
    </submittedName>
</protein>
<feature type="compositionally biased region" description="Polar residues" evidence="1">
    <location>
        <begin position="1"/>
        <end position="10"/>
    </location>
</feature>
<comment type="caution">
    <text evidence="2">The sequence shown here is derived from an EMBL/GenBank/DDBJ whole genome shotgun (WGS) entry which is preliminary data.</text>
</comment>
<dbReference type="EMBL" id="JAVREQ010000001">
    <property type="protein sequence ID" value="MDT0377239.1"/>
    <property type="molecule type" value="Genomic_DNA"/>
</dbReference>
<keyword evidence="3" id="KW-1185">Reference proteome</keyword>
<evidence type="ECO:0000313" key="2">
    <source>
        <dbReference type="EMBL" id="MDT0377239.1"/>
    </source>
</evidence>
<feature type="region of interest" description="Disordered" evidence="1">
    <location>
        <begin position="1"/>
        <end position="28"/>
    </location>
</feature>
<accession>A0ABU2NKH6</accession>
<name>A0ABU2NKH6_9ACTN</name>
<sequence length="97" mass="10101">MDARTRQQPRTGRHTPTRPDAAPDPGRTARAWTTTLAAARRAGEALQRGRTTLLTLGGFSALTGAAWTAAGTPAGLAAGGLSCLIVEYLSRGEGERK</sequence>
<organism evidence="2 3">
    <name type="scientific">Streptomyces hazeniae</name>
    <dbReference type="NCBI Taxonomy" id="3075538"/>
    <lineage>
        <taxon>Bacteria</taxon>
        <taxon>Bacillati</taxon>
        <taxon>Actinomycetota</taxon>
        <taxon>Actinomycetes</taxon>
        <taxon>Kitasatosporales</taxon>
        <taxon>Streptomycetaceae</taxon>
        <taxon>Streptomyces</taxon>
    </lineage>
</organism>
<reference evidence="3" key="1">
    <citation type="submission" date="2023-07" db="EMBL/GenBank/DDBJ databases">
        <title>30 novel species of actinomycetes from the DSMZ collection.</title>
        <authorList>
            <person name="Nouioui I."/>
        </authorList>
    </citation>
    <scope>NUCLEOTIDE SEQUENCE [LARGE SCALE GENOMIC DNA]</scope>
    <source>
        <strain evidence="3">DSM 42041</strain>
    </source>
</reference>
<evidence type="ECO:0000313" key="3">
    <source>
        <dbReference type="Proteomes" id="UP001183414"/>
    </source>
</evidence>
<evidence type="ECO:0000256" key="1">
    <source>
        <dbReference type="SAM" id="MobiDB-lite"/>
    </source>
</evidence>
<gene>
    <name evidence="2" type="ORF">RM572_00415</name>
</gene>
<dbReference type="RefSeq" id="WP_311671244.1">
    <property type="nucleotide sequence ID" value="NZ_JAVREQ010000001.1"/>
</dbReference>